<dbReference type="SMART" id="SM00367">
    <property type="entry name" value="LRR_CC"/>
    <property type="match status" value="5"/>
</dbReference>
<proteinExistence type="predicted"/>
<dbReference type="OrthoDB" id="549243at2759"/>
<reference evidence="2 3" key="1">
    <citation type="submission" date="2020-08" db="EMBL/GenBank/DDBJ databases">
        <title>Aphidius gifuensis genome sequencing and assembly.</title>
        <authorList>
            <person name="Du Z."/>
        </authorList>
    </citation>
    <scope>NUCLEOTIDE SEQUENCE [LARGE SCALE GENOMIC DNA]</scope>
    <source>
        <strain evidence="2">YNYX2018</strain>
        <tissue evidence="2">Adults</tissue>
    </source>
</reference>
<protein>
    <submittedName>
        <fullName evidence="2">Uncharacterized protein</fullName>
    </submittedName>
</protein>
<dbReference type="GO" id="GO:0031146">
    <property type="term" value="P:SCF-dependent proteasomal ubiquitin-dependent protein catabolic process"/>
    <property type="evidence" value="ECO:0007669"/>
    <property type="project" value="TreeGrafter"/>
</dbReference>
<dbReference type="SUPFAM" id="SSF52058">
    <property type="entry name" value="L domain-like"/>
    <property type="match status" value="1"/>
</dbReference>
<accession>A0A835CQU3</accession>
<dbReference type="AlphaFoldDB" id="A0A835CQU3"/>
<dbReference type="GO" id="GO:0019005">
    <property type="term" value="C:SCF ubiquitin ligase complex"/>
    <property type="evidence" value="ECO:0007669"/>
    <property type="project" value="TreeGrafter"/>
</dbReference>
<dbReference type="InterPro" id="IPR006553">
    <property type="entry name" value="Leu-rich_rpt_Cys-con_subtyp"/>
</dbReference>
<organism evidence="2 3">
    <name type="scientific">Aphidius gifuensis</name>
    <name type="common">Parasitoid wasp</name>
    <dbReference type="NCBI Taxonomy" id="684658"/>
    <lineage>
        <taxon>Eukaryota</taxon>
        <taxon>Metazoa</taxon>
        <taxon>Ecdysozoa</taxon>
        <taxon>Arthropoda</taxon>
        <taxon>Hexapoda</taxon>
        <taxon>Insecta</taxon>
        <taxon>Pterygota</taxon>
        <taxon>Neoptera</taxon>
        <taxon>Endopterygota</taxon>
        <taxon>Hymenoptera</taxon>
        <taxon>Apocrita</taxon>
        <taxon>Ichneumonoidea</taxon>
        <taxon>Braconidae</taxon>
        <taxon>Aphidiinae</taxon>
        <taxon>Aphidius</taxon>
    </lineage>
</organism>
<dbReference type="SUPFAM" id="SSF52047">
    <property type="entry name" value="RNI-like"/>
    <property type="match status" value="1"/>
</dbReference>
<dbReference type="PANTHER" id="PTHR13318:SF75">
    <property type="entry name" value="COI1 F-BOX DOMAIN-CONTAINING PROTEIN"/>
    <property type="match status" value="1"/>
</dbReference>
<comment type="caution">
    <text evidence="2">The sequence shown here is derived from an EMBL/GenBank/DDBJ whole genome shotgun (WGS) entry which is preliminary data.</text>
</comment>
<feature type="region of interest" description="Disordered" evidence="1">
    <location>
        <begin position="1"/>
        <end position="27"/>
    </location>
</feature>
<dbReference type="EMBL" id="JACMRX010000003">
    <property type="protein sequence ID" value="KAF7992149.1"/>
    <property type="molecule type" value="Genomic_DNA"/>
</dbReference>
<gene>
    <name evidence="2" type="ORF">HCN44_001474</name>
</gene>
<dbReference type="PANTHER" id="PTHR13318">
    <property type="entry name" value="PARTNER OF PAIRED, ISOFORM B-RELATED"/>
    <property type="match status" value="1"/>
</dbReference>
<dbReference type="Gene3D" id="3.80.10.10">
    <property type="entry name" value="Ribonuclease Inhibitor"/>
    <property type="match status" value="2"/>
</dbReference>
<keyword evidence="3" id="KW-1185">Reference proteome</keyword>
<name>A0A835CQU3_APHGI</name>
<dbReference type="InterPro" id="IPR032675">
    <property type="entry name" value="LRR_dom_sf"/>
</dbReference>
<dbReference type="Proteomes" id="UP000639338">
    <property type="component" value="Unassembled WGS sequence"/>
</dbReference>
<evidence type="ECO:0000313" key="2">
    <source>
        <dbReference type="EMBL" id="KAF7992149.1"/>
    </source>
</evidence>
<feature type="compositionally biased region" description="Basic and acidic residues" evidence="1">
    <location>
        <begin position="17"/>
        <end position="27"/>
    </location>
</feature>
<evidence type="ECO:0000256" key="1">
    <source>
        <dbReference type="SAM" id="MobiDB-lite"/>
    </source>
</evidence>
<sequence>MGSGKSKMQKNSTTNERGVRDYKMTPEEKEKTKMEIIHSLLDCNEIDFSDWRYETLTQADVESTLSRCGMNLHKLILDENCDSTIMATVKKYCQNLEQFEFSLSKINEDDFIDVFTDMTKLKSLTVRSNSLFGEKRENPVDITKILNSVPDDISEIFLLTHKSTVCSGACLHLFPSSLERFNNLCHLSLKEYKINNNDIMQISRIKSLIEVNFYFCKFEDDTFVLKLGNLEILNFESMTGIDNCLANISNESKYLRQLSIKNCKVSASVLKELSNIVHLEQLNVQNVQSVDDIFINSIVDKCRVLKYLDVSHCCNISCGALVEISNIKNLEYLDISKTENINDSVIIKIANCCEKLKHLLIESCSNVSHSALNELGKLNNLETLCLVDINNAGDEIFNNMSQLRVLKCNWCFNVTDIGIMKIIKNSPNLKTLMLCRTGITRQTLACAAKSTKKRINNIQLEVITDQKICEAYERLDHYLGPLISFKGLDLYSRN</sequence>
<evidence type="ECO:0000313" key="3">
    <source>
        <dbReference type="Proteomes" id="UP000639338"/>
    </source>
</evidence>